<name>A0AAV5T0M7_9BILA</name>
<dbReference type="GO" id="GO:0070403">
    <property type="term" value="F:NAD+ binding"/>
    <property type="evidence" value="ECO:0007669"/>
    <property type="project" value="InterPro"/>
</dbReference>
<reference evidence="10" key="1">
    <citation type="submission" date="2023-10" db="EMBL/GenBank/DDBJ databases">
        <title>Genome assembly of Pristionchus species.</title>
        <authorList>
            <person name="Yoshida K."/>
            <person name="Sommer R.J."/>
        </authorList>
    </citation>
    <scope>NUCLEOTIDE SEQUENCE</scope>
    <source>
        <strain evidence="10">RS0144</strain>
    </source>
</reference>
<feature type="active site" description="Proton acceptor" evidence="7">
    <location>
        <position position="136"/>
    </location>
</feature>
<evidence type="ECO:0000259" key="9">
    <source>
        <dbReference type="PROSITE" id="PS50305"/>
    </source>
</evidence>
<feature type="binding site" evidence="7">
    <location>
        <position position="144"/>
    </location>
    <ligand>
        <name>Zn(2+)</name>
        <dbReference type="ChEBI" id="CHEBI:29105"/>
    </ligand>
</feature>
<evidence type="ECO:0000313" key="10">
    <source>
        <dbReference type="EMBL" id="GMS88600.1"/>
    </source>
</evidence>
<evidence type="ECO:0000256" key="2">
    <source>
        <dbReference type="ARBA" id="ARBA00022679"/>
    </source>
</evidence>
<comment type="caution">
    <text evidence="10">The sequence shown here is derived from an EMBL/GenBank/DDBJ whole genome shotgun (WGS) entry which is preliminary data.</text>
</comment>
<evidence type="ECO:0000256" key="7">
    <source>
        <dbReference type="PROSITE-ProRule" id="PRU00236"/>
    </source>
</evidence>
<dbReference type="GO" id="GO:0005634">
    <property type="term" value="C:nucleus"/>
    <property type="evidence" value="ECO:0007669"/>
    <property type="project" value="TreeGrafter"/>
</dbReference>
<gene>
    <name evidence="10" type="ORF">PENTCL1PPCAC_10775</name>
</gene>
<accession>A0AAV5T0M7</accession>
<dbReference type="PANTHER" id="PTHR11085:SF12">
    <property type="entry name" value="NAD-DEPENDENT PROTEIN DEACYLASE SIRTUIN-6"/>
    <property type="match status" value="1"/>
</dbReference>
<dbReference type="GO" id="GO:0046969">
    <property type="term" value="F:histone H3K9 deacetylase activity, NAD-dependent"/>
    <property type="evidence" value="ECO:0007669"/>
    <property type="project" value="TreeGrafter"/>
</dbReference>
<dbReference type="EC" id="2.3.1.286" evidence="1"/>
<feature type="binding site" evidence="7">
    <location>
        <position position="147"/>
    </location>
    <ligand>
        <name>Zn(2+)</name>
        <dbReference type="ChEBI" id="CHEBI:29105"/>
    </ligand>
</feature>
<feature type="compositionally biased region" description="Acidic residues" evidence="8">
    <location>
        <begin position="369"/>
        <end position="378"/>
    </location>
</feature>
<protein>
    <recommendedName>
        <fullName evidence="1">protein acetyllysine N-acetyltransferase</fullName>
        <ecNumber evidence="1">2.3.1.286</ecNumber>
    </recommendedName>
</protein>
<dbReference type="Gene3D" id="2.20.28.200">
    <property type="match status" value="1"/>
</dbReference>
<feature type="binding site" evidence="7">
    <location>
        <position position="178"/>
    </location>
    <ligand>
        <name>Zn(2+)</name>
        <dbReference type="ChEBI" id="CHEBI:29105"/>
    </ligand>
</feature>
<comment type="similarity">
    <text evidence="6">Belongs to the sirtuin family. Class IV subfamily.</text>
</comment>
<evidence type="ECO:0000256" key="1">
    <source>
        <dbReference type="ARBA" id="ARBA00012928"/>
    </source>
</evidence>
<feature type="region of interest" description="Disordered" evidence="8">
    <location>
        <begin position="296"/>
        <end position="432"/>
    </location>
</feature>
<feature type="binding site" evidence="7">
    <location>
        <position position="169"/>
    </location>
    <ligand>
        <name>Zn(2+)</name>
        <dbReference type="ChEBI" id="CHEBI:29105"/>
    </ligand>
</feature>
<dbReference type="InterPro" id="IPR029035">
    <property type="entry name" value="DHS-like_NAD/FAD-binding_dom"/>
</dbReference>
<keyword evidence="2" id="KW-0808">Transferase</keyword>
<dbReference type="InterPro" id="IPR003000">
    <property type="entry name" value="Sirtuin"/>
</dbReference>
<dbReference type="GO" id="GO:0046872">
    <property type="term" value="F:metal ion binding"/>
    <property type="evidence" value="ECO:0007669"/>
    <property type="project" value="UniProtKB-KW"/>
</dbReference>
<feature type="domain" description="Deacetylase sirtuin-type" evidence="9">
    <location>
        <begin position="31"/>
        <end position="273"/>
    </location>
</feature>
<evidence type="ECO:0000256" key="3">
    <source>
        <dbReference type="ARBA" id="ARBA00022723"/>
    </source>
</evidence>
<keyword evidence="5" id="KW-0520">NAD</keyword>
<dbReference type="InterPro" id="IPR050134">
    <property type="entry name" value="NAD-dep_sirtuin_deacylases"/>
</dbReference>
<dbReference type="PANTHER" id="PTHR11085">
    <property type="entry name" value="NAD-DEPENDENT PROTEIN DEACYLASE SIRTUIN-5, MITOCHONDRIAL-RELATED"/>
    <property type="match status" value="1"/>
</dbReference>
<proteinExistence type="inferred from homology"/>
<dbReference type="EMBL" id="BTSX01000003">
    <property type="protein sequence ID" value="GMS88600.1"/>
    <property type="molecule type" value="Genomic_DNA"/>
</dbReference>
<feature type="non-terminal residue" evidence="10">
    <location>
        <position position="1"/>
    </location>
</feature>
<evidence type="ECO:0000256" key="6">
    <source>
        <dbReference type="ARBA" id="ARBA00038170"/>
    </source>
</evidence>
<feature type="compositionally biased region" description="Basic and acidic residues" evidence="8">
    <location>
        <begin position="306"/>
        <end position="368"/>
    </location>
</feature>
<evidence type="ECO:0000256" key="5">
    <source>
        <dbReference type="ARBA" id="ARBA00023027"/>
    </source>
</evidence>
<sequence length="432" mass="48810">SIFQMSINYNAALAPYDNKGRVGMEELTESHHELEDKITALAGLLKESKCCMAIIGAGVSTAAGIADFRSPTGVWTMEKEGKDSASIDFLEAKPTLTHYALVALEKAGILKWMVSQNVDGLCGRSGFPMDRLAELHGNVFCEKCDRCGRQYYRCFAIPTVGGKLTGRYCDGTPQGRRCRGRLTDYTLDWEGELPEPQYTQSCKFSCEADLVLCLGTSLQIVPVGNYPLSVKRNGGKIVTVNLQKTKHEKKADVAIHAKVDQVMERLLSLMGLSIDGLQEVPIDEPVLESANPMFQFQEKKKKRKAKKEEIKDQETEEKRVKKEEERVEEKNGKVKEEEVRENGRVKEEEERSEGMNGDGREKEEMMEVKEEENGEMIEEEKKEENGETNMELNNQIKNDEVIEVTKDEDNDILTKMSDREENVLEENEQTCN</sequence>
<dbReference type="SUPFAM" id="SSF52467">
    <property type="entry name" value="DHS-like NAD/FAD-binding domain"/>
    <property type="match status" value="1"/>
</dbReference>
<evidence type="ECO:0000256" key="8">
    <source>
        <dbReference type="SAM" id="MobiDB-lite"/>
    </source>
</evidence>
<feature type="compositionally biased region" description="Acidic residues" evidence="8">
    <location>
        <begin position="423"/>
        <end position="432"/>
    </location>
</feature>
<dbReference type="Gene3D" id="3.40.50.1220">
    <property type="entry name" value="TPP-binding domain"/>
    <property type="match status" value="1"/>
</dbReference>
<keyword evidence="11" id="KW-1185">Reference proteome</keyword>
<dbReference type="PROSITE" id="PS50305">
    <property type="entry name" value="SIRTUIN"/>
    <property type="match status" value="1"/>
</dbReference>
<dbReference type="Proteomes" id="UP001432027">
    <property type="component" value="Unassembled WGS sequence"/>
</dbReference>
<dbReference type="AlphaFoldDB" id="A0AAV5T0M7"/>
<dbReference type="GO" id="GO:0000122">
    <property type="term" value="P:negative regulation of transcription by RNA polymerase II"/>
    <property type="evidence" value="ECO:0007669"/>
    <property type="project" value="TreeGrafter"/>
</dbReference>
<dbReference type="GO" id="GO:0003714">
    <property type="term" value="F:transcription corepressor activity"/>
    <property type="evidence" value="ECO:0007669"/>
    <property type="project" value="TreeGrafter"/>
</dbReference>
<evidence type="ECO:0000256" key="4">
    <source>
        <dbReference type="ARBA" id="ARBA00022833"/>
    </source>
</evidence>
<dbReference type="InterPro" id="IPR026590">
    <property type="entry name" value="Ssirtuin_cat_dom"/>
</dbReference>
<organism evidence="10 11">
    <name type="scientific">Pristionchus entomophagus</name>
    <dbReference type="NCBI Taxonomy" id="358040"/>
    <lineage>
        <taxon>Eukaryota</taxon>
        <taxon>Metazoa</taxon>
        <taxon>Ecdysozoa</taxon>
        <taxon>Nematoda</taxon>
        <taxon>Chromadorea</taxon>
        <taxon>Rhabditida</taxon>
        <taxon>Rhabditina</taxon>
        <taxon>Diplogasteromorpha</taxon>
        <taxon>Diplogasteroidea</taxon>
        <taxon>Neodiplogasteridae</taxon>
        <taxon>Pristionchus</taxon>
    </lineage>
</organism>
<feature type="compositionally biased region" description="Basic and acidic residues" evidence="8">
    <location>
        <begin position="397"/>
        <end position="407"/>
    </location>
</feature>
<dbReference type="Pfam" id="PF02146">
    <property type="entry name" value="SIR2"/>
    <property type="match status" value="1"/>
</dbReference>
<keyword evidence="4 7" id="KW-0862">Zinc</keyword>
<evidence type="ECO:0000313" key="11">
    <source>
        <dbReference type="Proteomes" id="UP001432027"/>
    </source>
</evidence>
<keyword evidence="3 7" id="KW-0479">Metal-binding</keyword>
<dbReference type="FunFam" id="3.40.50.1220:FF:000038">
    <property type="entry name" value="NAD-dependent protein deacetylase sirtuin-6 isoform X2"/>
    <property type="match status" value="1"/>
</dbReference>